<dbReference type="InterPro" id="IPR050188">
    <property type="entry name" value="RluA_PseudoU_synthase"/>
</dbReference>
<dbReference type="Gene3D" id="3.30.2350.10">
    <property type="entry name" value="Pseudouridine synthase"/>
    <property type="match status" value="1"/>
</dbReference>
<dbReference type="RefSeq" id="WP_243862800.1">
    <property type="nucleotide sequence ID" value="NZ_BAAAEJ010000007.1"/>
</dbReference>
<dbReference type="NCBIfam" id="TIGR00005">
    <property type="entry name" value="rluA_subfam"/>
    <property type="match status" value="1"/>
</dbReference>
<dbReference type="InterPro" id="IPR020103">
    <property type="entry name" value="PsdUridine_synth_cat_dom_sf"/>
</dbReference>
<comment type="function">
    <text evidence="5">Responsible for synthesis of pseudouridine from uracil.</text>
</comment>
<protein>
    <recommendedName>
        <fullName evidence="5">Pseudouridine synthase</fullName>
        <ecNumber evidence="5">5.4.99.-</ecNumber>
    </recommendedName>
</protein>
<keyword evidence="8" id="KW-1185">Reference proteome</keyword>
<sequence>MTDEDNTEDAGAEILSAEVTASGIRLDKALSDAFPTLSRARLQALLAEGAVSKDGQVLTSGKAKATCGTYTITLPPVAPAEPQPENIPLTVLFEDAHLIVVDKPSGMAAHPAPGCENGTLVNALLYHCGDTLSGIGGVARPGIVHRLDKDTSGVMVAAKTDEAHQGLSALFATHDIERTYIALTRGTPNALSGRIDTQIGRSLHDRKKMAVLKHGGRQAITDYVVQKTYGQPAKASGAPLASRIACTLHTGRTHQIRVHMASVGAPLLGDPVYGSGAAAIPVRAILEELNFTRQALHAAILGFVHPVTGEALRFETAPPADMQALETRLCALD</sequence>
<evidence type="ECO:0000313" key="8">
    <source>
        <dbReference type="Proteomes" id="UP001500791"/>
    </source>
</evidence>
<dbReference type="Proteomes" id="UP001500791">
    <property type="component" value="Unassembled WGS sequence"/>
</dbReference>
<feature type="domain" description="Pseudouridine synthase RsuA/RluA-like" evidence="6">
    <location>
        <begin position="97"/>
        <end position="262"/>
    </location>
</feature>
<dbReference type="Gene3D" id="3.10.290.10">
    <property type="entry name" value="RNA-binding S4 domain"/>
    <property type="match status" value="1"/>
</dbReference>
<evidence type="ECO:0000313" key="7">
    <source>
        <dbReference type="EMBL" id="GAA0389629.1"/>
    </source>
</evidence>
<dbReference type="EC" id="5.4.99.-" evidence="5"/>
<comment type="catalytic activity">
    <reaction evidence="5">
        <text>a uridine in RNA = a pseudouridine in RNA</text>
        <dbReference type="Rhea" id="RHEA:48348"/>
        <dbReference type="Rhea" id="RHEA-COMP:12068"/>
        <dbReference type="Rhea" id="RHEA-COMP:12069"/>
        <dbReference type="ChEBI" id="CHEBI:65314"/>
        <dbReference type="ChEBI" id="CHEBI:65315"/>
    </reaction>
</comment>
<evidence type="ECO:0000256" key="3">
    <source>
        <dbReference type="ARBA" id="ARBA00036882"/>
    </source>
</evidence>
<name>A0ABN0YB24_9CAUL</name>
<dbReference type="InterPro" id="IPR006145">
    <property type="entry name" value="PsdUridine_synth_RsuA/RluA"/>
</dbReference>
<dbReference type="PANTHER" id="PTHR21600:SF44">
    <property type="entry name" value="RIBOSOMAL LARGE SUBUNIT PSEUDOURIDINE SYNTHASE D"/>
    <property type="match status" value="1"/>
</dbReference>
<dbReference type="InterPro" id="IPR006225">
    <property type="entry name" value="PsdUridine_synth_RluC/D"/>
</dbReference>
<dbReference type="SUPFAM" id="SSF55174">
    <property type="entry name" value="Alpha-L RNA-binding motif"/>
    <property type="match status" value="1"/>
</dbReference>
<proteinExistence type="inferred from homology"/>
<evidence type="ECO:0000256" key="1">
    <source>
        <dbReference type="ARBA" id="ARBA00010876"/>
    </source>
</evidence>
<gene>
    <name evidence="7" type="ORF">GCM10009093_15320</name>
</gene>
<dbReference type="Pfam" id="PF00849">
    <property type="entry name" value="PseudoU_synth_2"/>
    <property type="match status" value="1"/>
</dbReference>
<dbReference type="PROSITE" id="PS01129">
    <property type="entry name" value="PSI_RLU"/>
    <property type="match status" value="1"/>
</dbReference>
<evidence type="ECO:0000256" key="2">
    <source>
        <dbReference type="ARBA" id="ARBA00023235"/>
    </source>
</evidence>
<dbReference type="InterPro" id="IPR006224">
    <property type="entry name" value="PsdUridine_synth_RluA-like_CS"/>
</dbReference>
<dbReference type="PANTHER" id="PTHR21600">
    <property type="entry name" value="MITOCHONDRIAL RNA PSEUDOURIDINE SYNTHASE"/>
    <property type="match status" value="1"/>
</dbReference>
<evidence type="ECO:0000256" key="5">
    <source>
        <dbReference type="RuleBase" id="RU362028"/>
    </source>
</evidence>
<dbReference type="CDD" id="cd00165">
    <property type="entry name" value="S4"/>
    <property type="match status" value="1"/>
</dbReference>
<dbReference type="PROSITE" id="PS50889">
    <property type="entry name" value="S4"/>
    <property type="match status" value="1"/>
</dbReference>
<dbReference type="InterPro" id="IPR036986">
    <property type="entry name" value="S4_RNA-bd_sf"/>
</dbReference>
<dbReference type="EMBL" id="BAAAEJ010000007">
    <property type="protein sequence ID" value="GAA0389629.1"/>
    <property type="molecule type" value="Genomic_DNA"/>
</dbReference>
<reference evidence="7 8" key="1">
    <citation type="journal article" date="2019" name="Int. J. Syst. Evol. Microbiol.">
        <title>The Global Catalogue of Microorganisms (GCM) 10K type strain sequencing project: providing services to taxonomists for standard genome sequencing and annotation.</title>
        <authorList>
            <consortium name="The Broad Institute Genomics Platform"/>
            <consortium name="The Broad Institute Genome Sequencing Center for Infectious Disease"/>
            <person name="Wu L."/>
            <person name="Ma J."/>
        </authorList>
    </citation>
    <scope>NUCLEOTIDE SEQUENCE [LARGE SCALE GENOMIC DNA]</scope>
    <source>
        <strain evidence="7 8">JCM 13476</strain>
    </source>
</reference>
<accession>A0ABN0YB24</accession>
<keyword evidence="2 5" id="KW-0413">Isomerase</keyword>
<evidence type="ECO:0000259" key="6">
    <source>
        <dbReference type="Pfam" id="PF00849"/>
    </source>
</evidence>
<keyword evidence="4" id="KW-0694">RNA-binding</keyword>
<dbReference type="CDD" id="cd02869">
    <property type="entry name" value="PseudoU_synth_RluA_like"/>
    <property type="match status" value="1"/>
</dbReference>
<comment type="caution">
    <text evidence="7">The sequence shown here is derived from an EMBL/GenBank/DDBJ whole genome shotgun (WGS) entry which is preliminary data.</text>
</comment>
<comment type="catalytic activity">
    <reaction evidence="3">
        <text>uridine(1911/1915/1917) in 23S rRNA = pseudouridine(1911/1915/1917) in 23S rRNA</text>
        <dbReference type="Rhea" id="RHEA:42524"/>
        <dbReference type="Rhea" id="RHEA-COMP:10097"/>
        <dbReference type="Rhea" id="RHEA-COMP:10098"/>
        <dbReference type="ChEBI" id="CHEBI:65314"/>
        <dbReference type="ChEBI" id="CHEBI:65315"/>
        <dbReference type="EC" id="5.4.99.23"/>
    </reaction>
</comment>
<evidence type="ECO:0000256" key="4">
    <source>
        <dbReference type="PROSITE-ProRule" id="PRU00182"/>
    </source>
</evidence>
<dbReference type="SUPFAM" id="SSF55120">
    <property type="entry name" value="Pseudouridine synthase"/>
    <property type="match status" value="1"/>
</dbReference>
<organism evidence="7 8">
    <name type="scientific">Brevundimonas terrae</name>
    <dbReference type="NCBI Taxonomy" id="363631"/>
    <lineage>
        <taxon>Bacteria</taxon>
        <taxon>Pseudomonadati</taxon>
        <taxon>Pseudomonadota</taxon>
        <taxon>Alphaproteobacteria</taxon>
        <taxon>Caulobacterales</taxon>
        <taxon>Caulobacteraceae</taxon>
        <taxon>Brevundimonas</taxon>
    </lineage>
</organism>
<comment type="similarity">
    <text evidence="1 5">Belongs to the pseudouridine synthase RluA family.</text>
</comment>